<evidence type="ECO:0000256" key="5">
    <source>
        <dbReference type="ARBA" id="ARBA00022679"/>
    </source>
</evidence>
<keyword evidence="4" id="KW-0328">Glycosyltransferase</keyword>
<dbReference type="PANTHER" id="PTHR12726">
    <property type="entry name" value="CERAMIDE GLUCOSYLTRANSFERASE"/>
    <property type="match status" value="1"/>
</dbReference>
<feature type="transmembrane region" description="Helical" evidence="9">
    <location>
        <begin position="289"/>
        <end position="309"/>
    </location>
</feature>
<evidence type="ECO:0000256" key="2">
    <source>
        <dbReference type="ARBA" id="ARBA00004760"/>
    </source>
</evidence>
<name>A0A3D8JV37_9BURK</name>
<comment type="pathway">
    <text evidence="2">Lipid metabolism; sphingolipid metabolism.</text>
</comment>
<dbReference type="Proteomes" id="UP000256838">
    <property type="component" value="Unassembled WGS sequence"/>
</dbReference>
<gene>
    <name evidence="10" type="ORF">DWV00_22245</name>
</gene>
<evidence type="ECO:0000256" key="7">
    <source>
        <dbReference type="ARBA" id="ARBA00022989"/>
    </source>
</evidence>
<dbReference type="OrthoDB" id="9814255at2"/>
<dbReference type="SUPFAM" id="SSF53448">
    <property type="entry name" value="Nucleotide-diphospho-sugar transferases"/>
    <property type="match status" value="1"/>
</dbReference>
<dbReference type="AlphaFoldDB" id="A0A3D8JV37"/>
<dbReference type="Gene3D" id="3.90.550.10">
    <property type="entry name" value="Spore Coat Polysaccharide Biosynthesis Protein SpsA, Chain A"/>
    <property type="match status" value="1"/>
</dbReference>
<comment type="pathway">
    <text evidence="3">Sphingolipid metabolism.</text>
</comment>
<feature type="transmembrane region" description="Helical" evidence="9">
    <location>
        <begin position="6"/>
        <end position="31"/>
    </location>
</feature>
<feature type="transmembrane region" description="Helical" evidence="9">
    <location>
        <begin position="315"/>
        <end position="331"/>
    </location>
</feature>
<evidence type="ECO:0000256" key="8">
    <source>
        <dbReference type="ARBA" id="ARBA00023136"/>
    </source>
</evidence>
<evidence type="ECO:0000256" key="4">
    <source>
        <dbReference type="ARBA" id="ARBA00022676"/>
    </source>
</evidence>
<dbReference type="GO" id="GO:0016020">
    <property type="term" value="C:membrane"/>
    <property type="evidence" value="ECO:0007669"/>
    <property type="project" value="UniProtKB-SubCell"/>
</dbReference>
<reference evidence="10 11" key="1">
    <citation type="submission" date="2018-08" db="EMBL/GenBank/DDBJ databases">
        <title>Paraburkholderia sp. DHOM06 isolated from forest soil.</title>
        <authorList>
            <person name="Gao Z.-H."/>
            <person name="Qiu L.-H."/>
        </authorList>
    </citation>
    <scope>NUCLEOTIDE SEQUENCE [LARGE SCALE GENOMIC DNA]</scope>
    <source>
        <strain evidence="10 11">DHOM06</strain>
    </source>
</reference>
<proteinExistence type="predicted"/>
<feature type="transmembrane region" description="Helical" evidence="9">
    <location>
        <begin position="352"/>
        <end position="372"/>
    </location>
</feature>
<evidence type="ECO:0000313" key="10">
    <source>
        <dbReference type="EMBL" id="RDU96720.1"/>
    </source>
</evidence>
<evidence type="ECO:0000313" key="11">
    <source>
        <dbReference type="Proteomes" id="UP000256838"/>
    </source>
</evidence>
<protein>
    <submittedName>
        <fullName evidence="10">Glycosyltransferase</fullName>
    </submittedName>
</protein>
<dbReference type="PANTHER" id="PTHR12726:SF0">
    <property type="entry name" value="CERAMIDE GLUCOSYLTRANSFERASE"/>
    <property type="match status" value="1"/>
</dbReference>
<dbReference type="Pfam" id="PF13506">
    <property type="entry name" value="Glyco_transf_21"/>
    <property type="match status" value="1"/>
</dbReference>
<keyword evidence="11" id="KW-1185">Reference proteome</keyword>
<keyword evidence="6 9" id="KW-0812">Transmembrane</keyword>
<comment type="caution">
    <text evidence="10">The sequence shown here is derived from an EMBL/GenBank/DDBJ whole genome shotgun (WGS) entry which is preliminary data.</text>
</comment>
<comment type="subcellular location">
    <subcellularLocation>
        <location evidence="1">Membrane</location>
        <topology evidence="1">Multi-pass membrane protein</topology>
    </subcellularLocation>
</comment>
<evidence type="ECO:0000256" key="9">
    <source>
        <dbReference type="SAM" id="Phobius"/>
    </source>
</evidence>
<keyword evidence="5 10" id="KW-0808">Transferase</keyword>
<dbReference type="InterPro" id="IPR017835">
    <property type="entry name" value="Hopen-assoc_HpnI"/>
</dbReference>
<evidence type="ECO:0000256" key="1">
    <source>
        <dbReference type="ARBA" id="ARBA00004141"/>
    </source>
</evidence>
<dbReference type="EMBL" id="QRGA01000013">
    <property type="protein sequence ID" value="RDU96720.1"/>
    <property type="molecule type" value="Genomic_DNA"/>
</dbReference>
<keyword evidence="8 9" id="KW-0472">Membrane</keyword>
<evidence type="ECO:0000256" key="6">
    <source>
        <dbReference type="ARBA" id="ARBA00022692"/>
    </source>
</evidence>
<evidence type="ECO:0000256" key="3">
    <source>
        <dbReference type="ARBA" id="ARBA00004991"/>
    </source>
</evidence>
<sequence>MTLLHILGILFDTIAVLCAAGAILGIVYTLLASALAGRFFARPAAVPMRFPGITLVKPLHGDEWQLADHLASFFEQDYPGPIQYLFGVHDRKDDALKAVEALRARYPQAKMTVVTDARLYGPNRKIANLVNMLDYAEHDVLCFADSDVRVEQSFLRHMIGTLQEPGVGLVTTVYRGLCAPGFWPRVAAAMTNYHFLPGVITGLAIGRAKPCFGQAILMTRETLAGIGGLAQFAHHLAEDHAVGEAVRRSGKTVAIPSLIVQHACVENTFAKLFSHELRWSRTIRAADRWGHLGAVLMHPFALALCAVAFSEGASAAWMLACAALLARAILVKQVDRATNNGTRTQGLLCLPVWDIVQFAIYVASFCSSGVVWRGTRFRVDDHGMLSPVYEK</sequence>
<organism evidence="10 11">
    <name type="scientific">Trinickia dinghuensis</name>
    <dbReference type="NCBI Taxonomy" id="2291023"/>
    <lineage>
        <taxon>Bacteria</taxon>
        <taxon>Pseudomonadati</taxon>
        <taxon>Pseudomonadota</taxon>
        <taxon>Betaproteobacteria</taxon>
        <taxon>Burkholderiales</taxon>
        <taxon>Burkholderiaceae</taxon>
        <taxon>Trinickia</taxon>
    </lineage>
</organism>
<dbReference type="GO" id="GO:0008120">
    <property type="term" value="F:ceramide glucosyltransferase activity"/>
    <property type="evidence" value="ECO:0007669"/>
    <property type="project" value="TreeGrafter"/>
</dbReference>
<keyword evidence="7 9" id="KW-1133">Transmembrane helix</keyword>
<dbReference type="NCBIfam" id="TIGR03472">
    <property type="entry name" value="HpnI"/>
    <property type="match status" value="1"/>
</dbReference>
<dbReference type="InterPro" id="IPR029044">
    <property type="entry name" value="Nucleotide-diphossugar_trans"/>
</dbReference>
<accession>A0A3D8JV37</accession>
<dbReference type="RefSeq" id="WP_115535775.1">
    <property type="nucleotide sequence ID" value="NZ_QRGA01000013.1"/>
</dbReference>
<dbReference type="GO" id="GO:0006679">
    <property type="term" value="P:glucosylceramide biosynthetic process"/>
    <property type="evidence" value="ECO:0007669"/>
    <property type="project" value="TreeGrafter"/>
</dbReference>
<dbReference type="InterPro" id="IPR025993">
    <property type="entry name" value="Ceramide_glucosylTrfase"/>
</dbReference>